<accession>A0ABU8T3U1</accession>
<comment type="similarity">
    <text evidence="1 2">Belongs to the anti-sigma-factor antagonist family.</text>
</comment>
<dbReference type="PROSITE" id="PS50801">
    <property type="entry name" value="STAS"/>
    <property type="match status" value="1"/>
</dbReference>
<evidence type="ECO:0000256" key="2">
    <source>
        <dbReference type="RuleBase" id="RU003749"/>
    </source>
</evidence>
<feature type="domain" description="STAS" evidence="4">
    <location>
        <begin position="39"/>
        <end position="125"/>
    </location>
</feature>
<dbReference type="Proteomes" id="UP001364211">
    <property type="component" value="Unassembled WGS sequence"/>
</dbReference>
<evidence type="ECO:0000313" key="5">
    <source>
        <dbReference type="EMBL" id="MEJ8278639.1"/>
    </source>
</evidence>
<dbReference type="InterPro" id="IPR003658">
    <property type="entry name" value="Anti-sigma_ant"/>
</dbReference>
<comment type="caution">
    <text evidence="5">The sequence shown here is derived from an EMBL/GenBank/DDBJ whole genome shotgun (WGS) entry which is preliminary data.</text>
</comment>
<keyword evidence="6" id="KW-1185">Reference proteome</keyword>
<proteinExistence type="inferred from homology"/>
<dbReference type="RefSeq" id="WP_340287121.1">
    <property type="nucleotide sequence ID" value="NZ_JBBJUP010000004.1"/>
</dbReference>
<evidence type="ECO:0000313" key="6">
    <source>
        <dbReference type="Proteomes" id="UP001364211"/>
    </source>
</evidence>
<protein>
    <recommendedName>
        <fullName evidence="2">Anti-sigma factor antagonist</fullName>
    </recommendedName>
</protein>
<dbReference type="InterPro" id="IPR036513">
    <property type="entry name" value="STAS_dom_sf"/>
</dbReference>
<dbReference type="SUPFAM" id="SSF52091">
    <property type="entry name" value="SpoIIaa-like"/>
    <property type="match status" value="1"/>
</dbReference>
<evidence type="ECO:0000256" key="3">
    <source>
        <dbReference type="SAM" id="MobiDB-lite"/>
    </source>
</evidence>
<organism evidence="5 6">
    <name type="scientific">Pseudonocardia spirodelae</name>
    <dbReference type="NCBI Taxonomy" id="3133431"/>
    <lineage>
        <taxon>Bacteria</taxon>
        <taxon>Bacillati</taxon>
        <taxon>Actinomycetota</taxon>
        <taxon>Actinomycetes</taxon>
        <taxon>Pseudonocardiales</taxon>
        <taxon>Pseudonocardiaceae</taxon>
        <taxon>Pseudonocardia</taxon>
    </lineage>
</organism>
<dbReference type="InterPro" id="IPR058548">
    <property type="entry name" value="MlaB-like_STAS"/>
</dbReference>
<dbReference type="PANTHER" id="PTHR33495:SF2">
    <property type="entry name" value="ANTI-SIGMA FACTOR ANTAGONIST TM_1081-RELATED"/>
    <property type="match status" value="1"/>
</dbReference>
<dbReference type="PANTHER" id="PTHR33495">
    <property type="entry name" value="ANTI-SIGMA FACTOR ANTAGONIST TM_1081-RELATED-RELATED"/>
    <property type="match status" value="1"/>
</dbReference>
<gene>
    <name evidence="5" type="ORF">WJX68_06825</name>
</gene>
<name>A0ABU8T3U1_9PSEU</name>
<dbReference type="Gene3D" id="3.30.750.24">
    <property type="entry name" value="STAS domain"/>
    <property type="match status" value="1"/>
</dbReference>
<dbReference type="NCBIfam" id="TIGR00377">
    <property type="entry name" value="ant_ant_sig"/>
    <property type="match status" value="1"/>
</dbReference>
<dbReference type="Pfam" id="PF13466">
    <property type="entry name" value="STAS_2"/>
    <property type="match status" value="1"/>
</dbReference>
<reference evidence="5 6" key="1">
    <citation type="submission" date="2024-03" db="EMBL/GenBank/DDBJ databases">
        <title>Draft genome sequence of Pseudonocardia sp. DW16-2.</title>
        <authorList>
            <person name="Duangmal K."/>
        </authorList>
    </citation>
    <scope>NUCLEOTIDE SEQUENCE [LARGE SCALE GENOMIC DNA]</scope>
    <source>
        <strain evidence="5 6">DW16-2</strain>
    </source>
</reference>
<evidence type="ECO:0000256" key="1">
    <source>
        <dbReference type="ARBA" id="ARBA00009013"/>
    </source>
</evidence>
<sequence length="148" mass="15343">MIPLPGSAPAHPSRGDGDAELDGADSAHLGVRFSSPRTGLTVLTVCGEVDTLTAPRLEVALDELLALAPDGEGRDLAVDLEGVTFLASSGLGVLIHTARRASRDDRRLYVVATNRAVLRPLEVTGSAQLFTVLADQDAIPGRDGVPGP</sequence>
<evidence type="ECO:0000259" key="4">
    <source>
        <dbReference type="PROSITE" id="PS50801"/>
    </source>
</evidence>
<feature type="region of interest" description="Disordered" evidence="3">
    <location>
        <begin position="1"/>
        <end position="21"/>
    </location>
</feature>
<dbReference type="CDD" id="cd07043">
    <property type="entry name" value="STAS_anti-anti-sigma_factors"/>
    <property type="match status" value="1"/>
</dbReference>
<dbReference type="InterPro" id="IPR002645">
    <property type="entry name" value="STAS_dom"/>
</dbReference>
<dbReference type="EMBL" id="JBBJUP010000004">
    <property type="protein sequence ID" value="MEJ8278639.1"/>
    <property type="molecule type" value="Genomic_DNA"/>
</dbReference>